<reference evidence="1 2" key="1">
    <citation type="journal article" date="2018" name="Gigascience">
        <title>Genomes of trombidid mites reveal novel predicted allergens and laterally-transferred genes associated with secondary metabolism.</title>
        <authorList>
            <person name="Dong X."/>
            <person name="Chaisiri K."/>
            <person name="Xia D."/>
            <person name="Armstrong S.D."/>
            <person name="Fang Y."/>
            <person name="Donnelly M.J."/>
            <person name="Kadowaki T."/>
            <person name="McGarry J.W."/>
            <person name="Darby A.C."/>
            <person name="Makepeace B.L."/>
        </authorList>
    </citation>
    <scope>NUCLEOTIDE SEQUENCE [LARGE SCALE GENOMIC DNA]</scope>
    <source>
        <strain evidence="1">UoL-UT</strain>
    </source>
</reference>
<dbReference type="AlphaFoldDB" id="A0A443RWL2"/>
<keyword evidence="2" id="KW-1185">Reference proteome</keyword>
<protein>
    <submittedName>
        <fullName evidence="1">Uncharacterized protein</fullName>
    </submittedName>
</protein>
<dbReference type="Proteomes" id="UP000288716">
    <property type="component" value="Unassembled WGS sequence"/>
</dbReference>
<evidence type="ECO:0000313" key="1">
    <source>
        <dbReference type="EMBL" id="RWS19762.1"/>
    </source>
</evidence>
<proteinExistence type="predicted"/>
<organism evidence="1 2">
    <name type="scientific">Leptotrombidium deliense</name>
    <dbReference type="NCBI Taxonomy" id="299467"/>
    <lineage>
        <taxon>Eukaryota</taxon>
        <taxon>Metazoa</taxon>
        <taxon>Ecdysozoa</taxon>
        <taxon>Arthropoda</taxon>
        <taxon>Chelicerata</taxon>
        <taxon>Arachnida</taxon>
        <taxon>Acari</taxon>
        <taxon>Acariformes</taxon>
        <taxon>Trombidiformes</taxon>
        <taxon>Prostigmata</taxon>
        <taxon>Anystina</taxon>
        <taxon>Parasitengona</taxon>
        <taxon>Trombiculoidea</taxon>
        <taxon>Trombiculidae</taxon>
        <taxon>Leptotrombidium</taxon>
    </lineage>
</organism>
<evidence type="ECO:0000313" key="2">
    <source>
        <dbReference type="Proteomes" id="UP000288716"/>
    </source>
</evidence>
<name>A0A443RWL2_9ACAR</name>
<accession>A0A443RWL2</accession>
<sequence length="19" mass="2241">MGRILIQSITKVTLFYMLL</sequence>
<gene>
    <name evidence="1" type="ORF">B4U80_09189</name>
</gene>
<dbReference type="VEuPathDB" id="VectorBase:LDEU012278"/>
<comment type="caution">
    <text evidence="1">The sequence shown here is derived from an EMBL/GenBank/DDBJ whole genome shotgun (WGS) entry which is preliminary data.</text>
</comment>
<dbReference type="EMBL" id="NCKV01022964">
    <property type="protein sequence ID" value="RWS19762.1"/>
    <property type="molecule type" value="Genomic_DNA"/>
</dbReference>